<feature type="domain" description="ABC transmembrane type-1" evidence="9">
    <location>
        <begin position="14"/>
        <end position="208"/>
    </location>
</feature>
<keyword evidence="3 8" id="KW-0813">Transport</keyword>
<evidence type="ECO:0000256" key="4">
    <source>
        <dbReference type="ARBA" id="ARBA00022475"/>
    </source>
</evidence>
<dbReference type="FunFam" id="1.10.3720.10:FF:000002">
    <property type="entry name" value="D-methionine ABC transporter permease MetI"/>
    <property type="match status" value="1"/>
</dbReference>
<dbReference type="InterPro" id="IPR051322">
    <property type="entry name" value="AA_ABC_Transporter_Permease"/>
</dbReference>
<dbReference type="CDD" id="cd06261">
    <property type="entry name" value="TM_PBP2"/>
    <property type="match status" value="1"/>
</dbReference>
<evidence type="ECO:0000256" key="6">
    <source>
        <dbReference type="ARBA" id="ARBA00022989"/>
    </source>
</evidence>
<evidence type="ECO:0000313" key="10">
    <source>
        <dbReference type="EMBL" id="MBD0380827.1"/>
    </source>
</evidence>
<organism evidence="10 11">
    <name type="scientific">Paenibacillus sedimenti</name>
    <dbReference type="NCBI Taxonomy" id="2770274"/>
    <lineage>
        <taxon>Bacteria</taxon>
        <taxon>Bacillati</taxon>
        <taxon>Bacillota</taxon>
        <taxon>Bacilli</taxon>
        <taxon>Bacillales</taxon>
        <taxon>Paenibacillaceae</taxon>
        <taxon>Paenibacillus</taxon>
    </lineage>
</organism>
<dbReference type="AlphaFoldDB" id="A0A926KNZ4"/>
<sequence>MTWDINWAEIGKATSDTLVMLGWSLLFTVIIGMALGIILFLTSRGQLLQNLPLYGVLSLIVNILRSVPFVILMISVFPITKALVHTTIGVKGAIPPLVIAAAPFLARLVESALREIESGVIEAAQSMGATPWQIVWRVLLPEARPGLISAVTVTAVALLSYSAMSGVVGGGGLGDLSLRYGYMRFRTDIMIVTVVILVVLVQILQTVGDRLVTRFNKKNSNRSLTK</sequence>
<evidence type="ECO:0000256" key="8">
    <source>
        <dbReference type="RuleBase" id="RU363032"/>
    </source>
</evidence>
<dbReference type="InterPro" id="IPR035906">
    <property type="entry name" value="MetI-like_sf"/>
</dbReference>
<dbReference type="PANTHER" id="PTHR30450:SF1">
    <property type="entry name" value="D-METHIONINE TRANSPORT SYSTEM PERMEASE PROTEIN METI-RELATED"/>
    <property type="match status" value="1"/>
</dbReference>
<keyword evidence="5 8" id="KW-0812">Transmembrane</keyword>
<evidence type="ECO:0000259" key="9">
    <source>
        <dbReference type="PROSITE" id="PS50928"/>
    </source>
</evidence>
<comment type="similarity">
    <text evidence="2">Belongs to the binding-protein-dependent transport system permease family. CysTW subfamily.</text>
</comment>
<dbReference type="Gene3D" id="1.10.3720.10">
    <property type="entry name" value="MetI-like"/>
    <property type="match status" value="1"/>
</dbReference>
<evidence type="ECO:0000256" key="1">
    <source>
        <dbReference type="ARBA" id="ARBA00004651"/>
    </source>
</evidence>
<feature type="transmembrane region" description="Helical" evidence="8">
    <location>
        <begin position="53"/>
        <end position="77"/>
    </location>
</feature>
<dbReference type="GO" id="GO:0048473">
    <property type="term" value="P:D-methionine transmembrane transport"/>
    <property type="evidence" value="ECO:0007669"/>
    <property type="project" value="TreeGrafter"/>
</dbReference>
<comment type="caution">
    <text evidence="10">The sequence shown here is derived from an EMBL/GenBank/DDBJ whole genome shotgun (WGS) entry which is preliminary data.</text>
</comment>
<dbReference type="EMBL" id="JACVVD010000003">
    <property type="protein sequence ID" value="MBD0380827.1"/>
    <property type="molecule type" value="Genomic_DNA"/>
</dbReference>
<dbReference type="Proteomes" id="UP000650466">
    <property type="component" value="Unassembled WGS sequence"/>
</dbReference>
<feature type="transmembrane region" description="Helical" evidence="8">
    <location>
        <begin position="83"/>
        <end position="106"/>
    </location>
</feature>
<accession>A0A926KNZ4</accession>
<proteinExistence type="inferred from homology"/>
<dbReference type="PROSITE" id="PS50928">
    <property type="entry name" value="ABC_TM1"/>
    <property type="match status" value="1"/>
</dbReference>
<evidence type="ECO:0000256" key="7">
    <source>
        <dbReference type="ARBA" id="ARBA00023136"/>
    </source>
</evidence>
<protein>
    <submittedName>
        <fullName evidence="10">ABC transporter permease</fullName>
    </submittedName>
</protein>
<dbReference type="SUPFAM" id="SSF161098">
    <property type="entry name" value="MetI-like"/>
    <property type="match status" value="1"/>
</dbReference>
<evidence type="ECO:0000313" key="11">
    <source>
        <dbReference type="Proteomes" id="UP000650466"/>
    </source>
</evidence>
<feature type="transmembrane region" description="Helical" evidence="8">
    <location>
        <begin position="20"/>
        <end position="41"/>
    </location>
</feature>
<evidence type="ECO:0000256" key="5">
    <source>
        <dbReference type="ARBA" id="ARBA00022692"/>
    </source>
</evidence>
<feature type="transmembrane region" description="Helical" evidence="8">
    <location>
        <begin position="189"/>
        <end position="208"/>
    </location>
</feature>
<dbReference type="RefSeq" id="WP_188174778.1">
    <property type="nucleotide sequence ID" value="NZ_JACVVD010000003.1"/>
</dbReference>
<dbReference type="Pfam" id="PF00528">
    <property type="entry name" value="BPD_transp_1"/>
    <property type="match status" value="1"/>
</dbReference>
<name>A0A926KNZ4_9BACL</name>
<dbReference type="InterPro" id="IPR000515">
    <property type="entry name" value="MetI-like"/>
</dbReference>
<dbReference type="PANTHER" id="PTHR30450">
    <property type="entry name" value="ABC TRANSPORTER PERMEASE"/>
    <property type="match status" value="1"/>
</dbReference>
<reference evidence="10" key="1">
    <citation type="submission" date="2020-09" db="EMBL/GenBank/DDBJ databases">
        <title>Draft Genome Sequence of Paenibacillus sp. WST5.</title>
        <authorList>
            <person name="Bao Z."/>
        </authorList>
    </citation>
    <scope>NUCLEOTIDE SEQUENCE</scope>
    <source>
        <strain evidence="10">WST5</strain>
    </source>
</reference>
<evidence type="ECO:0000256" key="3">
    <source>
        <dbReference type="ARBA" id="ARBA00022448"/>
    </source>
</evidence>
<keyword evidence="11" id="KW-1185">Reference proteome</keyword>
<dbReference type="GO" id="GO:0005886">
    <property type="term" value="C:plasma membrane"/>
    <property type="evidence" value="ECO:0007669"/>
    <property type="project" value="UniProtKB-SubCell"/>
</dbReference>
<gene>
    <name evidence="10" type="ORF">ICC18_11920</name>
</gene>
<feature type="transmembrane region" description="Helical" evidence="8">
    <location>
        <begin position="147"/>
        <end position="169"/>
    </location>
</feature>
<dbReference type="NCBIfam" id="NF008049">
    <property type="entry name" value="PRK10782.1"/>
    <property type="match status" value="1"/>
</dbReference>
<comment type="subcellular location">
    <subcellularLocation>
        <location evidence="1 8">Cell membrane</location>
        <topology evidence="1 8">Multi-pass membrane protein</topology>
    </subcellularLocation>
</comment>
<keyword evidence="7 8" id="KW-0472">Membrane</keyword>
<keyword evidence="4" id="KW-1003">Cell membrane</keyword>
<evidence type="ECO:0000256" key="2">
    <source>
        <dbReference type="ARBA" id="ARBA00007069"/>
    </source>
</evidence>
<keyword evidence="6 8" id="KW-1133">Transmembrane helix</keyword>